<evidence type="ECO:0000313" key="2">
    <source>
        <dbReference type="EMBL" id="RHK23864.1"/>
    </source>
</evidence>
<accession>A0A173ZAW7</accession>
<reference evidence="1 4" key="2">
    <citation type="journal article" date="2019" name="Nat. Med.">
        <title>A library of human gut bacterial isolates paired with longitudinal multiomics data enables mechanistic microbiome research.</title>
        <authorList>
            <person name="Poyet M."/>
            <person name="Groussin M."/>
            <person name="Gibbons S.M."/>
            <person name="Avila-Pacheco J."/>
            <person name="Jiang X."/>
            <person name="Kearney S.M."/>
            <person name="Perrotta A.R."/>
            <person name="Berdy B."/>
            <person name="Zhao S."/>
            <person name="Lieberman T.D."/>
            <person name="Swanson P.K."/>
            <person name="Smith M."/>
            <person name="Roesemann S."/>
            <person name="Alexander J.E."/>
            <person name="Rich S.A."/>
            <person name="Livny J."/>
            <person name="Vlamakis H."/>
            <person name="Clish C."/>
            <person name="Bullock K."/>
            <person name="Deik A."/>
            <person name="Scott J."/>
            <person name="Pierce K.A."/>
            <person name="Xavier R.J."/>
            <person name="Alm E.J."/>
        </authorList>
    </citation>
    <scope>NUCLEOTIDE SEQUENCE [LARGE SCALE GENOMIC DNA]</scope>
    <source>
        <strain evidence="1 4">BIOML-A62</strain>
    </source>
</reference>
<sequence length="286" mass="32320">MKTKHLPGALLPFLYTIIFFSCGNNDEKKIYSLSFEKEYYERPLLGTTNITITGGNRDYTVTVEKTDILNIDVDLSSSIGMGSLRVTPKKKGETKVKVKDNITNETVDLRIKITDSYLAYAIEKSNHPALSNGTVVYLINNEAKECYFFRYIEFRDELSHTPIAKGTYDFFTKLESGSGNSSPTYAIPYLTLNYTSDEQENFTDASVPPTPHKLRFELYDGVTSANAVLNLISRFLGVDWKELVEKALTRSEHTIVPTLKTTIDNTDYTIIGILNTYPEIPENILE</sequence>
<dbReference type="EMBL" id="QRNE01000092">
    <property type="protein sequence ID" value="RHK23864.1"/>
    <property type="molecule type" value="Genomic_DNA"/>
</dbReference>
<dbReference type="PROSITE" id="PS51257">
    <property type="entry name" value="PROKAR_LIPOPROTEIN"/>
    <property type="match status" value="1"/>
</dbReference>
<evidence type="ECO:0000313" key="3">
    <source>
        <dbReference type="Proteomes" id="UP000285503"/>
    </source>
</evidence>
<gene>
    <name evidence="2" type="ORF">DW075_15695</name>
    <name evidence="1" type="ORF">GA424_23660</name>
</gene>
<reference evidence="2 3" key="1">
    <citation type="submission" date="2018-08" db="EMBL/GenBank/DDBJ databases">
        <title>A genome reference for cultivated species of the human gut microbiota.</title>
        <authorList>
            <person name="Zou Y."/>
            <person name="Xue W."/>
            <person name="Luo G."/>
        </authorList>
    </citation>
    <scope>NUCLEOTIDE SEQUENCE [LARGE SCALE GENOMIC DNA]</scope>
    <source>
        <strain evidence="2 3">AF46-11NS</strain>
    </source>
</reference>
<dbReference type="Proteomes" id="UP000487596">
    <property type="component" value="Unassembled WGS sequence"/>
</dbReference>
<dbReference type="AlphaFoldDB" id="A0A173ZAW7"/>
<evidence type="ECO:0000313" key="1">
    <source>
        <dbReference type="EMBL" id="KAB6131540.1"/>
    </source>
</evidence>
<name>A0A173ZAW7_9BACE</name>
<dbReference type="EMBL" id="WDEH01000063">
    <property type="protein sequence ID" value="KAB6131540.1"/>
    <property type="molecule type" value="Genomic_DNA"/>
</dbReference>
<comment type="caution">
    <text evidence="2">The sequence shown here is derived from an EMBL/GenBank/DDBJ whole genome shotgun (WGS) entry which is preliminary data.</text>
</comment>
<organism evidence="2 3">
    <name type="scientific">Bacteroides xylanisolvens</name>
    <dbReference type="NCBI Taxonomy" id="371601"/>
    <lineage>
        <taxon>Bacteria</taxon>
        <taxon>Pseudomonadati</taxon>
        <taxon>Bacteroidota</taxon>
        <taxon>Bacteroidia</taxon>
        <taxon>Bacteroidales</taxon>
        <taxon>Bacteroidaceae</taxon>
        <taxon>Bacteroides</taxon>
    </lineage>
</organism>
<proteinExistence type="predicted"/>
<dbReference type="GeneID" id="69483768"/>
<protein>
    <submittedName>
        <fullName evidence="2">Uncharacterized protein</fullName>
    </submittedName>
</protein>
<dbReference type="Proteomes" id="UP000285503">
    <property type="component" value="Unassembled WGS sequence"/>
</dbReference>
<dbReference type="RefSeq" id="WP_008645469.1">
    <property type="nucleotide sequence ID" value="NZ_CP045612.1"/>
</dbReference>
<evidence type="ECO:0000313" key="4">
    <source>
        <dbReference type="Proteomes" id="UP000487596"/>
    </source>
</evidence>